<evidence type="ECO:0000256" key="7">
    <source>
        <dbReference type="ARBA" id="ARBA00023137"/>
    </source>
</evidence>
<dbReference type="InterPro" id="IPR052468">
    <property type="entry name" value="Dual_spec_MAPK_kinase"/>
</dbReference>
<dbReference type="GO" id="GO:0005524">
    <property type="term" value="F:ATP binding"/>
    <property type="evidence" value="ECO:0007669"/>
    <property type="project" value="UniProtKB-UniRule"/>
</dbReference>
<dbReference type="PANTHER" id="PTHR47238">
    <property type="entry name" value="MITOGEN-ACTIVATED PROTEIN KINASE KINASE 5"/>
    <property type="match status" value="1"/>
</dbReference>
<evidence type="ECO:0000256" key="8">
    <source>
        <dbReference type="ARBA" id="ARBA00049014"/>
    </source>
</evidence>
<keyword evidence="14" id="KW-1185">Reference proteome</keyword>
<reference evidence="14" key="1">
    <citation type="submission" date="2022-10" db="EMBL/GenBank/DDBJ databases">
        <title>Genome assembly of Pristionchus species.</title>
        <authorList>
            <person name="Yoshida K."/>
            <person name="Sommer R.J."/>
        </authorList>
    </citation>
    <scope>NUCLEOTIDE SEQUENCE [LARGE SCALE GENOMIC DNA]</scope>
    <source>
        <strain evidence="14">RS5460</strain>
    </source>
</reference>
<dbReference type="Pfam" id="PF00069">
    <property type="entry name" value="Pkinase"/>
    <property type="match status" value="1"/>
</dbReference>
<feature type="binding site" evidence="11">
    <location>
        <position position="55"/>
    </location>
    <ligand>
        <name>ATP</name>
        <dbReference type="ChEBI" id="CHEBI:30616"/>
    </ligand>
</feature>
<evidence type="ECO:0000256" key="10">
    <source>
        <dbReference type="ARBA" id="ARBA00051693"/>
    </source>
</evidence>
<evidence type="ECO:0000256" key="3">
    <source>
        <dbReference type="ARBA" id="ARBA00022679"/>
    </source>
</evidence>
<comment type="catalytic activity">
    <reaction evidence="8">
        <text>L-seryl-[protein] + ATP = O-phospho-L-seryl-[protein] + ADP + H(+)</text>
        <dbReference type="Rhea" id="RHEA:17989"/>
        <dbReference type="Rhea" id="RHEA-COMP:9863"/>
        <dbReference type="Rhea" id="RHEA-COMP:11604"/>
        <dbReference type="ChEBI" id="CHEBI:15378"/>
        <dbReference type="ChEBI" id="CHEBI:29999"/>
        <dbReference type="ChEBI" id="CHEBI:30616"/>
        <dbReference type="ChEBI" id="CHEBI:83421"/>
        <dbReference type="ChEBI" id="CHEBI:456216"/>
        <dbReference type="EC" id="2.7.12.2"/>
    </reaction>
</comment>
<keyword evidence="7" id="KW-0829">Tyrosine-protein kinase</keyword>
<dbReference type="PROSITE" id="PS00107">
    <property type="entry name" value="PROTEIN_KINASE_ATP"/>
    <property type="match status" value="1"/>
</dbReference>
<evidence type="ECO:0000256" key="2">
    <source>
        <dbReference type="ARBA" id="ARBA00022553"/>
    </source>
</evidence>
<keyword evidence="5" id="KW-0418">Kinase</keyword>
<sequence>MDDRKAVRDHANILRIIGEEVRANVNDLKFVSEIGYGDNGHVCNYACQGQNMAVKEKVMICMEEAAACLDRVLRRSGNTPVPEEIIGKIAVIVLTTLVYLMEKHNVVDWSVRPSNILLDWNGTVKLCDIGVSSKLMNPVRCQHGPRSPTYFAPERIDPNASPDHDTRNNVWSLGIIMIELARGKYPYANLLNEFHVLSEILRSEPPVVNQSEGFSEEFVDFVSLLLQKEMERRQNSS</sequence>
<accession>A0AAN4ZLE4</accession>
<keyword evidence="6 11" id="KW-0067">ATP-binding</keyword>
<comment type="catalytic activity">
    <reaction evidence="9">
        <text>L-threonyl-[protein] + ATP = O-phospho-L-threonyl-[protein] + ADP + H(+)</text>
        <dbReference type="Rhea" id="RHEA:46608"/>
        <dbReference type="Rhea" id="RHEA-COMP:11060"/>
        <dbReference type="Rhea" id="RHEA-COMP:11605"/>
        <dbReference type="ChEBI" id="CHEBI:15378"/>
        <dbReference type="ChEBI" id="CHEBI:30013"/>
        <dbReference type="ChEBI" id="CHEBI:30616"/>
        <dbReference type="ChEBI" id="CHEBI:61977"/>
        <dbReference type="ChEBI" id="CHEBI:456216"/>
        <dbReference type="EC" id="2.7.12.2"/>
    </reaction>
</comment>
<evidence type="ECO:0000256" key="5">
    <source>
        <dbReference type="ARBA" id="ARBA00022777"/>
    </source>
</evidence>
<dbReference type="EMBL" id="BTRK01000003">
    <property type="protein sequence ID" value="GMR43388.1"/>
    <property type="molecule type" value="Genomic_DNA"/>
</dbReference>
<gene>
    <name evidence="13" type="ORF">PMAYCL1PPCAC_13583</name>
</gene>
<dbReference type="InterPro" id="IPR017441">
    <property type="entry name" value="Protein_kinase_ATP_BS"/>
</dbReference>
<name>A0AAN4ZLE4_9BILA</name>
<organism evidence="13 14">
    <name type="scientific">Pristionchus mayeri</name>
    <dbReference type="NCBI Taxonomy" id="1317129"/>
    <lineage>
        <taxon>Eukaryota</taxon>
        <taxon>Metazoa</taxon>
        <taxon>Ecdysozoa</taxon>
        <taxon>Nematoda</taxon>
        <taxon>Chromadorea</taxon>
        <taxon>Rhabditida</taxon>
        <taxon>Rhabditina</taxon>
        <taxon>Diplogasteromorpha</taxon>
        <taxon>Diplogasteroidea</taxon>
        <taxon>Neodiplogasteridae</taxon>
        <taxon>Pristionchus</taxon>
    </lineage>
</organism>
<comment type="catalytic activity">
    <reaction evidence="10">
        <text>L-tyrosyl-[protein] + ATP = O-phospho-L-tyrosyl-[protein] + ADP + H(+)</text>
        <dbReference type="Rhea" id="RHEA:10596"/>
        <dbReference type="Rhea" id="RHEA-COMP:10136"/>
        <dbReference type="Rhea" id="RHEA-COMP:20101"/>
        <dbReference type="ChEBI" id="CHEBI:15378"/>
        <dbReference type="ChEBI" id="CHEBI:30616"/>
        <dbReference type="ChEBI" id="CHEBI:46858"/>
        <dbReference type="ChEBI" id="CHEBI:61978"/>
        <dbReference type="ChEBI" id="CHEBI:456216"/>
        <dbReference type="EC" id="2.7.12.2"/>
    </reaction>
</comment>
<comment type="caution">
    <text evidence="13">The sequence shown here is derived from an EMBL/GenBank/DDBJ whole genome shotgun (WGS) entry which is preliminary data.</text>
</comment>
<dbReference type="GO" id="GO:0004708">
    <property type="term" value="F:MAP kinase kinase activity"/>
    <property type="evidence" value="ECO:0007669"/>
    <property type="project" value="UniProtKB-EC"/>
</dbReference>
<dbReference type="InterPro" id="IPR000719">
    <property type="entry name" value="Prot_kinase_dom"/>
</dbReference>
<evidence type="ECO:0000256" key="9">
    <source>
        <dbReference type="ARBA" id="ARBA00049299"/>
    </source>
</evidence>
<dbReference type="PROSITE" id="PS50011">
    <property type="entry name" value="PROTEIN_KINASE_DOM"/>
    <property type="match status" value="1"/>
</dbReference>
<evidence type="ECO:0000256" key="1">
    <source>
        <dbReference type="ARBA" id="ARBA00022527"/>
    </source>
</evidence>
<dbReference type="AlphaFoldDB" id="A0AAN4ZLE4"/>
<keyword evidence="1" id="KW-0723">Serine/threonine-protein kinase</keyword>
<keyword evidence="3" id="KW-0808">Transferase</keyword>
<feature type="domain" description="Protein kinase" evidence="12">
    <location>
        <begin position="1"/>
        <end position="237"/>
    </location>
</feature>
<dbReference type="SUPFAM" id="SSF56112">
    <property type="entry name" value="Protein kinase-like (PK-like)"/>
    <property type="match status" value="1"/>
</dbReference>
<dbReference type="GO" id="GO:0006950">
    <property type="term" value="P:response to stress"/>
    <property type="evidence" value="ECO:0007669"/>
    <property type="project" value="UniProtKB-ARBA"/>
</dbReference>
<dbReference type="Gene3D" id="1.10.510.10">
    <property type="entry name" value="Transferase(Phosphotransferase) domain 1"/>
    <property type="match status" value="1"/>
</dbReference>
<dbReference type="Proteomes" id="UP001328107">
    <property type="component" value="Unassembled WGS sequence"/>
</dbReference>
<dbReference type="PANTHER" id="PTHR47238:SF2">
    <property type="entry name" value="DUAL SPECIFICITY MITOGEN-ACTIVATED PROTEIN KINASE KINASE HEMIPTEROUS"/>
    <property type="match status" value="1"/>
</dbReference>
<keyword evidence="4 11" id="KW-0547">Nucleotide-binding</keyword>
<keyword evidence="2" id="KW-0597">Phosphoprotein</keyword>
<evidence type="ECO:0000256" key="4">
    <source>
        <dbReference type="ARBA" id="ARBA00022741"/>
    </source>
</evidence>
<dbReference type="GO" id="GO:0004674">
    <property type="term" value="F:protein serine/threonine kinase activity"/>
    <property type="evidence" value="ECO:0007669"/>
    <property type="project" value="UniProtKB-KW"/>
</dbReference>
<dbReference type="GO" id="GO:0004713">
    <property type="term" value="F:protein tyrosine kinase activity"/>
    <property type="evidence" value="ECO:0007669"/>
    <property type="project" value="UniProtKB-KW"/>
</dbReference>
<evidence type="ECO:0000313" key="13">
    <source>
        <dbReference type="EMBL" id="GMR43388.1"/>
    </source>
</evidence>
<protein>
    <recommendedName>
        <fullName evidence="12">Protein kinase domain-containing protein</fullName>
    </recommendedName>
</protein>
<evidence type="ECO:0000259" key="12">
    <source>
        <dbReference type="PROSITE" id="PS50011"/>
    </source>
</evidence>
<evidence type="ECO:0000256" key="11">
    <source>
        <dbReference type="PROSITE-ProRule" id="PRU10141"/>
    </source>
</evidence>
<evidence type="ECO:0000313" key="14">
    <source>
        <dbReference type="Proteomes" id="UP001328107"/>
    </source>
</evidence>
<proteinExistence type="predicted"/>
<dbReference type="SMART" id="SM00220">
    <property type="entry name" value="S_TKc"/>
    <property type="match status" value="1"/>
</dbReference>
<dbReference type="InterPro" id="IPR011009">
    <property type="entry name" value="Kinase-like_dom_sf"/>
</dbReference>
<evidence type="ECO:0000256" key="6">
    <source>
        <dbReference type="ARBA" id="ARBA00022840"/>
    </source>
</evidence>